<gene>
    <name evidence="1" type="ORF">T265_01636</name>
</gene>
<dbReference type="Proteomes" id="UP000054324">
    <property type="component" value="Unassembled WGS sequence"/>
</dbReference>
<dbReference type="KEGG" id="ovi:T265_01636"/>
<dbReference type="RefSeq" id="XP_009163966.1">
    <property type="nucleotide sequence ID" value="XM_009165702.1"/>
</dbReference>
<proteinExistence type="predicted"/>
<sequence length="67" mass="7413">WLPVERTTRYAMTRLQGLVAFQMHGFTGRPGSTRAGILSGCPSLDRGSRVAEVGFEPRTFRSVNSRS</sequence>
<dbReference type="EMBL" id="KL596636">
    <property type="protein sequence ID" value="KER32202.1"/>
    <property type="molecule type" value="Genomic_DNA"/>
</dbReference>
<reference evidence="1 2" key="1">
    <citation type="submission" date="2013-11" db="EMBL/GenBank/DDBJ databases">
        <title>Opisthorchis viverrini - life in the bile duct.</title>
        <authorList>
            <person name="Young N.D."/>
            <person name="Nagarajan N."/>
            <person name="Lin S.J."/>
            <person name="Korhonen P.K."/>
            <person name="Jex A.R."/>
            <person name="Hall R.S."/>
            <person name="Safavi-Hemami H."/>
            <person name="Kaewkong W."/>
            <person name="Bertrand D."/>
            <person name="Gao S."/>
            <person name="Seet Q."/>
            <person name="Wongkham S."/>
            <person name="Teh B.T."/>
            <person name="Wongkham C."/>
            <person name="Intapan P.M."/>
            <person name="Maleewong W."/>
            <person name="Yang X."/>
            <person name="Hu M."/>
            <person name="Wang Z."/>
            <person name="Hofmann A."/>
            <person name="Sternberg P.W."/>
            <person name="Tan P."/>
            <person name="Wang J."/>
            <person name="Gasser R.B."/>
        </authorList>
    </citation>
    <scope>NUCLEOTIDE SEQUENCE [LARGE SCALE GENOMIC DNA]</scope>
</reference>
<keyword evidence="2" id="KW-1185">Reference proteome</keyword>
<name>A0A075A1U6_OPIVI</name>
<dbReference type="GeneID" id="20315824"/>
<feature type="non-terminal residue" evidence="1">
    <location>
        <position position="67"/>
    </location>
</feature>
<evidence type="ECO:0000313" key="1">
    <source>
        <dbReference type="EMBL" id="KER32202.1"/>
    </source>
</evidence>
<dbReference type="AlphaFoldDB" id="A0A075A1U6"/>
<feature type="non-terminal residue" evidence="1">
    <location>
        <position position="1"/>
    </location>
</feature>
<accession>A0A075A1U6</accession>
<dbReference type="OrthoDB" id="16290at2759"/>
<evidence type="ECO:0000313" key="2">
    <source>
        <dbReference type="Proteomes" id="UP000054324"/>
    </source>
</evidence>
<protein>
    <submittedName>
        <fullName evidence="1">Uncharacterized protein</fullName>
    </submittedName>
</protein>
<organism evidence="1 2">
    <name type="scientific">Opisthorchis viverrini</name>
    <name type="common">Southeast Asian liver fluke</name>
    <dbReference type="NCBI Taxonomy" id="6198"/>
    <lineage>
        <taxon>Eukaryota</taxon>
        <taxon>Metazoa</taxon>
        <taxon>Spiralia</taxon>
        <taxon>Lophotrochozoa</taxon>
        <taxon>Platyhelminthes</taxon>
        <taxon>Trematoda</taxon>
        <taxon>Digenea</taxon>
        <taxon>Opisthorchiida</taxon>
        <taxon>Opisthorchiata</taxon>
        <taxon>Opisthorchiidae</taxon>
        <taxon>Opisthorchis</taxon>
    </lineage>
</organism>
<dbReference type="CTD" id="20315824"/>